<evidence type="ECO:0000256" key="3">
    <source>
        <dbReference type="ARBA" id="ARBA00022676"/>
    </source>
</evidence>
<dbReference type="PANTHER" id="PTHR48090:SF10">
    <property type="entry name" value="GLUCOSYL-3-PHOSPHOGLYCERATE SYNTHASE"/>
    <property type="match status" value="1"/>
</dbReference>
<comment type="caution">
    <text evidence="7">The sequence shown here is derived from an EMBL/GenBank/DDBJ whole genome shotgun (WGS) entry which is preliminary data.</text>
</comment>
<accession>A0A1F5URB9</accession>
<dbReference type="CDD" id="cd04179">
    <property type="entry name" value="DPM_DPG-synthase_like"/>
    <property type="match status" value="1"/>
</dbReference>
<evidence type="ECO:0000256" key="4">
    <source>
        <dbReference type="ARBA" id="ARBA00022679"/>
    </source>
</evidence>
<dbReference type="STRING" id="1817864.A2Z21_01395"/>
<dbReference type="Gene3D" id="3.90.550.10">
    <property type="entry name" value="Spore Coat Polysaccharide Biosynthesis Protein SpsA, Chain A"/>
    <property type="match status" value="1"/>
</dbReference>
<keyword evidence="4" id="KW-0808">Transferase</keyword>
<name>A0A1F5URB9_FRAXR</name>
<dbReference type="GO" id="GO:0016757">
    <property type="term" value="F:glycosyltransferase activity"/>
    <property type="evidence" value="ECO:0007669"/>
    <property type="project" value="UniProtKB-KW"/>
</dbReference>
<dbReference type="InterPro" id="IPR050256">
    <property type="entry name" value="Glycosyltransferase_2"/>
</dbReference>
<comment type="similarity">
    <text evidence="2">Belongs to the glycosyltransferase 2 family.</text>
</comment>
<evidence type="ECO:0000256" key="2">
    <source>
        <dbReference type="ARBA" id="ARBA00006739"/>
    </source>
</evidence>
<evidence type="ECO:0000256" key="5">
    <source>
        <dbReference type="ARBA" id="ARBA00022842"/>
    </source>
</evidence>
<feature type="domain" description="Glycosyltransferase 2-like" evidence="6">
    <location>
        <begin position="4"/>
        <end position="131"/>
    </location>
</feature>
<organism evidence="7 8">
    <name type="scientific">Fraserbacteria sp. (strain RBG_16_55_9)</name>
    <dbReference type="NCBI Taxonomy" id="1817864"/>
    <lineage>
        <taxon>Bacteria</taxon>
        <taxon>Candidatus Fraseribacteriota</taxon>
    </lineage>
</organism>
<proteinExistence type="inferred from homology"/>
<dbReference type="Proteomes" id="UP000179157">
    <property type="component" value="Unassembled WGS sequence"/>
</dbReference>
<evidence type="ECO:0000256" key="1">
    <source>
        <dbReference type="ARBA" id="ARBA00001946"/>
    </source>
</evidence>
<dbReference type="EMBL" id="MFGX01000098">
    <property type="protein sequence ID" value="OGF53692.1"/>
    <property type="molecule type" value="Genomic_DNA"/>
</dbReference>
<dbReference type="Pfam" id="PF00535">
    <property type="entry name" value="Glycos_transf_2"/>
    <property type="match status" value="1"/>
</dbReference>
<keyword evidence="5" id="KW-0460">Magnesium</keyword>
<evidence type="ECO:0000259" key="6">
    <source>
        <dbReference type="Pfam" id="PF00535"/>
    </source>
</evidence>
<dbReference type="AlphaFoldDB" id="A0A1F5URB9"/>
<reference evidence="7 8" key="1">
    <citation type="journal article" date="2016" name="Nat. Commun.">
        <title>Thousands of microbial genomes shed light on interconnected biogeochemical processes in an aquifer system.</title>
        <authorList>
            <person name="Anantharaman K."/>
            <person name="Brown C.T."/>
            <person name="Hug L.A."/>
            <person name="Sharon I."/>
            <person name="Castelle C.J."/>
            <person name="Probst A.J."/>
            <person name="Thomas B.C."/>
            <person name="Singh A."/>
            <person name="Wilkins M.J."/>
            <person name="Karaoz U."/>
            <person name="Brodie E.L."/>
            <person name="Williams K.H."/>
            <person name="Hubbard S.S."/>
            <person name="Banfield J.F."/>
        </authorList>
    </citation>
    <scope>NUCLEOTIDE SEQUENCE [LARGE SCALE GENOMIC DNA]</scope>
    <source>
        <strain evidence="8">RBG_16_55_9</strain>
    </source>
</reference>
<dbReference type="PANTHER" id="PTHR48090">
    <property type="entry name" value="UNDECAPRENYL-PHOSPHATE 4-DEOXY-4-FORMAMIDO-L-ARABINOSE TRANSFERASE-RELATED"/>
    <property type="match status" value="1"/>
</dbReference>
<evidence type="ECO:0000313" key="8">
    <source>
        <dbReference type="Proteomes" id="UP000179157"/>
    </source>
</evidence>
<evidence type="ECO:0000313" key="7">
    <source>
        <dbReference type="EMBL" id="OGF53692.1"/>
    </source>
</evidence>
<sequence length="211" mass="23821">MKVSVIVPAYNEAERIQAVISPLKQATQVDEIIVVDDGSTDGTAEVARHLGMQVLELPRNLGKAAALEQGVSRAKNDVFLFLDADLVGLRPDHVDRLIRLYEEKQLDMIVGVFKNGRLNTDIAHSIAPYLSGQRVLHRTLWNRLKKSGKLEFGVEMALTKLSLKENWREERVFLEGVTHVMKEEKRGFSKGLKERLLMYGDILRSLFARVG</sequence>
<dbReference type="InterPro" id="IPR029044">
    <property type="entry name" value="Nucleotide-diphossugar_trans"/>
</dbReference>
<protein>
    <recommendedName>
        <fullName evidence="6">Glycosyltransferase 2-like domain-containing protein</fullName>
    </recommendedName>
</protein>
<gene>
    <name evidence="7" type="ORF">A2Z21_01395</name>
</gene>
<dbReference type="SUPFAM" id="SSF53448">
    <property type="entry name" value="Nucleotide-diphospho-sugar transferases"/>
    <property type="match status" value="1"/>
</dbReference>
<keyword evidence="3" id="KW-0328">Glycosyltransferase</keyword>
<comment type="cofactor">
    <cofactor evidence="1">
        <name>Mg(2+)</name>
        <dbReference type="ChEBI" id="CHEBI:18420"/>
    </cofactor>
</comment>
<dbReference type="InterPro" id="IPR001173">
    <property type="entry name" value="Glyco_trans_2-like"/>
</dbReference>